<gene>
    <name evidence="1" type="ORF">RhiirA5_433088</name>
</gene>
<dbReference type="AlphaFoldDB" id="A0A2I1FCH4"/>
<sequence length="129" mass="15483">MAIQLYFNNKHSTTVFVLSMMHQIRCEFDIDPCWIICSIDLSSLELGINIKLNWLRIWQKSSQMKFIPYNQFKRIKFVKERGFSKIYKAIWIDSPCCWNEEKYDFDYNNPNITVALKQLNDSEKLVIMN</sequence>
<dbReference type="EMBL" id="LLXJ01003187">
    <property type="protein sequence ID" value="PKB97475.1"/>
    <property type="molecule type" value="Genomic_DNA"/>
</dbReference>
<dbReference type="VEuPathDB" id="FungiDB:FUN_018267"/>
<dbReference type="Proteomes" id="UP000232722">
    <property type="component" value="Unassembled WGS sequence"/>
</dbReference>
<accession>A0A2I1FCH4</accession>
<comment type="caution">
    <text evidence="1">The sequence shown here is derived from an EMBL/GenBank/DDBJ whole genome shotgun (WGS) entry which is preliminary data.</text>
</comment>
<protein>
    <submittedName>
        <fullName evidence="1">Uncharacterized protein</fullName>
    </submittedName>
</protein>
<reference evidence="1 2" key="2">
    <citation type="submission" date="2017-09" db="EMBL/GenBank/DDBJ databases">
        <title>Extensive intraspecific genome diversity in a model arbuscular mycorrhizal fungus.</title>
        <authorList>
            <person name="Chen E.C."/>
            <person name="Morin E."/>
            <person name="Beaudet D."/>
            <person name="Noel J."/>
            <person name="Ndikumana S."/>
            <person name="Charron P."/>
            <person name="St-Onge C."/>
            <person name="Giorgi J."/>
            <person name="Grigoriev I.V."/>
            <person name="Roux C."/>
            <person name="Martin F.M."/>
            <person name="Corradi N."/>
        </authorList>
    </citation>
    <scope>NUCLEOTIDE SEQUENCE [LARGE SCALE GENOMIC DNA]</scope>
    <source>
        <strain evidence="1 2">A5</strain>
    </source>
</reference>
<organism evidence="1 2">
    <name type="scientific">Rhizophagus irregularis</name>
    <dbReference type="NCBI Taxonomy" id="588596"/>
    <lineage>
        <taxon>Eukaryota</taxon>
        <taxon>Fungi</taxon>
        <taxon>Fungi incertae sedis</taxon>
        <taxon>Mucoromycota</taxon>
        <taxon>Glomeromycotina</taxon>
        <taxon>Glomeromycetes</taxon>
        <taxon>Glomerales</taxon>
        <taxon>Glomeraceae</taxon>
        <taxon>Rhizophagus</taxon>
    </lineage>
</organism>
<evidence type="ECO:0000313" key="2">
    <source>
        <dbReference type="Proteomes" id="UP000232722"/>
    </source>
</evidence>
<evidence type="ECO:0000313" key="1">
    <source>
        <dbReference type="EMBL" id="PKB97475.1"/>
    </source>
</evidence>
<dbReference type="OrthoDB" id="2421983at2759"/>
<name>A0A2I1FCH4_9GLOM</name>
<proteinExistence type="predicted"/>
<reference evidence="1 2" key="1">
    <citation type="submission" date="2016-04" db="EMBL/GenBank/DDBJ databases">
        <title>Genome analyses suggest a sexual origin of heterokaryosis in a supposedly ancient asexual fungus.</title>
        <authorList>
            <person name="Ropars J."/>
            <person name="Sedzielewska K."/>
            <person name="Noel J."/>
            <person name="Charron P."/>
            <person name="Farinelli L."/>
            <person name="Marton T."/>
            <person name="Kruger M."/>
            <person name="Pelin A."/>
            <person name="Brachmann A."/>
            <person name="Corradi N."/>
        </authorList>
    </citation>
    <scope>NUCLEOTIDE SEQUENCE [LARGE SCALE GENOMIC DNA]</scope>
    <source>
        <strain evidence="1 2">A5</strain>
    </source>
</reference>